<reference evidence="7 10" key="3">
    <citation type="journal article" date="2019" name="Nat. Med.">
        <title>A library of human gut bacterial isolates paired with longitudinal multiomics data enables mechanistic microbiome research.</title>
        <authorList>
            <person name="Poyet M."/>
            <person name="Groussin M."/>
            <person name="Gibbons S.M."/>
            <person name="Avila-Pacheco J."/>
            <person name="Jiang X."/>
            <person name="Kearney S.M."/>
            <person name="Perrotta A.R."/>
            <person name="Berdy B."/>
            <person name="Zhao S."/>
            <person name="Lieberman T.D."/>
            <person name="Swanson P.K."/>
            <person name="Smith M."/>
            <person name="Roesemann S."/>
            <person name="Alexander J.E."/>
            <person name="Rich S.A."/>
            <person name="Livny J."/>
            <person name="Vlamakis H."/>
            <person name="Clish C."/>
            <person name="Bullock K."/>
            <person name="Deik A."/>
            <person name="Scott J."/>
            <person name="Pierce K.A."/>
            <person name="Xavier R.J."/>
            <person name="Alm E.J."/>
        </authorList>
    </citation>
    <scope>NUCLEOTIDE SEQUENCE [LARGE SCALE GENOMIC DNA]</scope>
    <source>
        <strain evidence="7 10">BIOML-A2</strain>
    </source>
</reference>
<dbReference type="EMBL" id="FQVY01000006">
    <property type="protein sequence ID" value="SHG62927.1"/>
    <property type="molecule type" value="Genomic_DNA"/>
</dbReference>
<evidence type="ECO:0000313" key="8">
    <source>
        <dbReference type="EMBL" id="SHG62927.1"/>
    </source>
</evidence>
<dbReference type="PANTHER" id="PTHR35936:SF38">
    <property type="entry name" value="GLUTAMINE-BINDING PERIPLASMIC PROTEIN"/>
    <property type="match status" value="1"/>
</dbReference>
<dbReference type="InterPro" id="IPR001638">
    <property type="entry name" value="Solute-binding_3/MltF_N"/>
</dbReference>
<comment type="subcellular location">
    <subcellularLocation>
        <location evidence="1">Cell envelope</location>
    </subcellularLocation>
</comment>
<reference evidence="8" key="2">
    <citation type="submission" date="2016-11" db="EMBL/GenBank/DDBJ databases">
        <authorList>
            <person name="Varghese N."/>
            <person name="Submissions S."/>
        </authorList>
    </citation>
    <scope>NUCLEOTIDE SEQUENCE</scope>
    <source>
        <strain evidence="8">DSM 4029</strain>
    </source>
</reference>
<feature type="domain" description="Solute-binding protein family 3/N-terminal" evidence="6">
    <location>
        <begin position="35"/>
        <end position="271"/>
    </location>
</feature>
<dbReference type="Gene3D" id="3.40.190.10">
    <property type="entry name" value="Periplasmic binding protein-like II"/>
    <property type="match status" value="2"/>
</dbReference>
<dbReference type="SUPFAM" id="SSF53850">
    <property type="entry name" value="Periplasmic binding protein-like II"/>
    <property type="match status" value="1"/>
</dbReference>
<evidence type="ECO:0000256" key="2">
    <source>
        <dbReference type="ARBA" id="ARBA00010333"/>
    </source>
</evidence>
<evidence type="ECO:0000313" key="10">
    <source>
        <dbReference type="Proteomes" id="UP000474718"/>
    </source>
</evidence>
<evidence type="ECO:0000256" key="4">
    <source>
        <dbReference type="RuleBase" id="RU003744"/>
    </source>
</evidence>
<feature type="chain" id="PRO_5043048812" evidence="5">
    <location>
        <begin position="28"/>
        <end position="279"/>
    </location>
</feature>
<evidence type="ECO:0000256" key="5">
    <source>
        <dbReference type="SAM" id="SignalP"/>
    </source>
</evidence>
<evidence type="ECO:0000313" key="7">
    <source>
        <dbReference type="EMBL" id="MZL68322.1"/>
    </source>
</evidence>
<dbReference type="Pfam" id="PF00497">
    <property type="entry name" value="SBP_bac_3"/>
    <property type="match status" value="1"/>
</dbReference>
<sequence>MKGKRIIAMALAAALCLPLTGCGDKSAANGDDRPVLKVGFECMTAPITWTQLDDSNGAVPITGSNEYTYGFEVELMKQLCDKAGYRMEAYKIDWEGLLLGVQTGTIDCAISAISITDERKASMDFTDCYYRSQIVALVKKDSKYAGKTKLQDLSGASCTSMLNTLWYDIIDQIPNVDKMPAMDNVPAMIVSLQSGIVDMLLMDEPTALSAVAANPDLAMVKLAEGSGFQLSDEDTDLGIAVSKKRSDVKEKLNAALGQITEEEKEEMLRHAIEVQPVNQ</sequence>
<dbReference type="AlphaFoldDB" id="A0AAQ1MG66"/>
<evidence type="ECO:0000313" key="9">
    <source>
        <dbReference type="Proteomes" id="UP000184089"/>
    </source>
</evidence>
<dbReference type="EMBL" id="WWVX01000001">
    <property type="protein sequence ID" value="MZL68322.1"/>
    <property type="molecule type" value="Genomic_DNA"/>
</dbReference>
<gene>
    <name evidence="7" type="ORF">GT747_00840</name>
    <name evidence="8" type="ORF">SAMN05444424_2861</name>
</gene>
<keyword evidence="3 5" id="KW-0732">Signal</keyword>
<reference evidence="9" key="1">
    <citation type="submission" date="2016-11" db="EMBL/GenBank/DDBJ databases">
        <authorList>
            <person name="Jaros S."/>
            <person name="Januszkiewicz K."/>
            <person name="Wedrychowicz H."/>
        </authorList>
    </citation>
    <scope>NUCLEOTIDE SEQUENCE [LARGE SCALE GENOMIC DNA]</scope>
    <source>
        <strain evidence="9">DSM 4029</strain>
    </source>
</reference>
<keyword evidence="10" id="KW-1185">Reference proteome</keyword>
<dbReference type="InterPro" id="IPR018313">
    <property type="entry name" value="SBP_3_CS"/>
</dbReference>
<dbReference type="Proteomes" id="UP000184089">
    <property type="component" value="Unassembled WGS sequence"/>
</dbReference>
<protein>
    <submittedName>
        <fullName evidence="8">Amino acid ABC transporter substrate-binding protein, PAAT family</fullName>
    </submittedName>
    <submittedName>
        <fullName evidence="7">Transporter substrate-binding domain-containing protein</fullName>
    </submittedName>
</protein>
<comment type="caution">
    <text evidence="8">The sequence shown here is derived from an EMBL/GenBank/DDBJ whole genome shotgun (WGS) entry which is preliminary data.</text>
</comment>
<dbReference type="GO" id="GO:0030313">
    <property type="term" value="C:cell envelope"/>
    <property type="evidence" value="ECO:0007669"/>
    <property type="project" value="UniProtKB-SubCell"/>
</dbReference>
<evidence type="ECO:0000256" key="3">
    <source>
        <dbReference type="ARBA" id="ARBA00022729"/>
    </source>
</evidence>
<dbReference type="PROSITE" id="PS01039">
    <property type="entry name" value="SBP_BACTERIAL_3"/>
    <property type="match status" value="1"/>
</dbReference>
<dbReference type="SMART" id="SM00062">
    <property type="entry name" value="PBPb"/>
    <property type="match status" value="1"/>
</dbReference>
<dbReference type="PANTHER" id="PTHR35936">
    <property type="entry name" value="MEMBRANE-BOUND LYTIC MUREIN TRANSGLYCOSYLASE F"/>
    <property type="match status" value="1"/>
</dbReference>
<accession>A0AAQ1MG66</accession>
<proteinExistence type="inferred from homology"/>
<evidence type="ECO:0000256" key="1">
    <source>
        <dbReference type="ARBA" id="ARBA00004196"/>
    </source>
</evidence>
<evidence type="ECO:0000259" key="6">
    <source>
        <dbReference type="SMART" id="SM00062"/>
    </source>
</evidence>
<organism evidence="8 9">
    <name type="scientific">Bittarella massiliensis</name>
    <name type="common">ex Durand et al. 2017</name>
    <dbReference type="NCBI Taxonomy" id="1720313"/>
    <lineage>
        <taxon>Bacteria</taxon>
        <taxon>Bacillati</taxon>
        <taxon>Bacillota</taxon>
        <taxon>Clostridia</taxon>
        <taxon>Eubacteriales</taxon>
        <taxon>Oscillospiraceae</taxon>
        <taxon>Bittarella (ex Durand et al. 2017)</taxon>
    </lineage>
</organism>
<dbReference type="Proteomes" id="UP000474718">
    <property type="component" value="Unassembled WGS sequence"/>
</dbReference>
<dbReference type="RefSeq" id="WP_143161664.1">
    <property type="nucleotide sequence ID" value="NZ_FQVY01000006.1"/>
</dbReference>
<comment type="similarity">
    <text evidence="2 4">Belongs to the bacterial solute-binding protein 3 family.</text>
</comment>
<feature type="signal peptide" evidence="5">
    <location>
        <begin position="1"/>
        <end position="27"/>
    </location>
</feature>
<name>A0AAQ1MG66_9FIRM</name>